<dbReference type="SUPFAM" id="SSF46894">
    <property type="entry name" value="C-terminal effector domain of the bipartite response regulators"/>
    <property type="match status" value="1"/>
</dbReference>
<dbReference type="InterPro" id="IPR000792">
    <property type="entry name" value="Tscrpt_reg_LuxR_C"/>
</dbReference>
<comment type="caution">
    <text evidence="5">The sequence shown here is derived from an EMBL/GenBank/DDBJ whole genome shotgun (WGS) entry which is preliminary data.</text>
</comment>
<keyword evidence="2" id="KW-0238">DNA-binding</keyword>
<evidence type="ECO:0000313" key="6">
    <source>
        <dbReference type="Proteomes" id="UP001560573"/>
    </source>
</evidence>
<dbReference type="Pfam" id="PF00196">
    <property type="entry name" value="GerE"/>
    <property type="match status" value="1"/>
</dbReference>
<evidence type="ECO:0000313" key="5">
    <source>
        <dbReference type="EMBL" id="MEX6689091.1"/>
    </source>
</evidence>
<dbReference type="SMART" id="SM00421">
    <property type="entry name" value="HTH_LUXR"/>
    <property type="match status" value="1"/>
</dbReference>
<dbReference type="PROSITE" id="PS50043">
    <property type="entry name" value="HTH_LUXR_2"/>
    <property type="match status" value="1"/>
</dbReference>
<dbReference type="Gene3D" id="3.30.450.20">
    <property type="entry name" value="PAS domain"/>
    <property type="match status" value="1"/>
</dbReference>
<evidence type="ECO:0000256" key="3">
    <source>
        <dbReference type="ARBA" id="ARBA00023163"/>
    </source>
</evidence>
<dbReference type="PANTHER" id="PTHR44688">
    <property type="entry name" value="DNA-BINDING TRANSCRIPTIONAL ACTIVATOR DEVR_DOSR"/>
    <property type="match status" value="1"/>
</dbReference>
<dbReference type="CDD" id="cd06170">
    <property type="entry name" value="LuxR_C_like"/>
    <property type="match status" value="1"/>
</dbReference>
<accession>A0ABV3ZGR4</accession>
<dbReference type="EMBL" id="JAULBC010000005">
    <property type="protein sequence ID" value="MEX6689091.1"/>
    <property type="molecule type" value="Genomic_DNA"/>
</dbReference>
<dbReference type="PANTHER" id="PTHR44688:SF16">
    <property type="entry name" value="DNA-BINDING TRANSCRIPTIONAL ACTIVATOR DEVR_DOSR"/>
    <property type="match status" value="1"/>
</dbReference>
<sequence length="263" mass="30150">MYPLSHTFLGSLEIAQKQENPSFVKTGAHFLRRAFERTDFTFNSGNAPYMIDYTVRNYGYVHKAVINIVGYSAAYFLKNGVDAYVGKWHPDDFEIYNENIFPENLTFLSNHAPEKSVNFVFSHTFRIKTQKGDFATLLQRSSFILSPEGVPLGTVGYVTDITPFKRDKCMTHVIECLHKPGGTKKAEIVYQKNYYPELTMLDISRREAEVLRWICDGLSSKQIAEKMRISINTVNNHRKSMLQKTDCKNSFELLSFAVKNGII</sequence>
<feature type="domain" description="HTH luxR-type" evidence="4">
    <location>
        <begin position="196"/>
        <end position="261"/>
    </location>
</feature>
<keyword evidence="1" id="KW-0805">Transcription regulation</keyword>
<evidence type="ECO:0000256" key="1">
    <source>
        <dbReference type="ARBA" id="ARBA00023015"/>
    </source>
</evidence>
<gene>
    <name evidence="5" type="ORF">QTN47_16400</name>
</gene>
<protein>
    <submittedName>
        <fullName evidence="5">Helix-turn-helix domain-containing protein</fullName>
    </submittedName>
</protein>
<evidence type="ECO:0000259" key="4">
    <source>
        <dbReference type="PROSITE" id="PS50043"/>
    </source>
</evidence>
<organism evidence="5 6">
    <name type="scientific">Danxiaibacter flavus</name>
    <dbReference type="NCBI Taxonomy" id="3049108"/>
    <lineage>
        <taxon>Bacteria</taxon>
        <taxon>Pseudomonadati</taxon>
        <taxon>Bacteroidota</taxon>
        <taxon>Chitinophagia</taxon>
        <taxon>Chitinophagales</taxon>
        <taxon>Chitinophagaceae</taxon>
        <taxon>Danxiaibacter</taxon>
    </lineage>
</organism>
<keyword evidence="3" id="KW-0804">Transcription</keyword>
<dbReference type="PROSITE" id="PS00622">
    <property type="entry name" value="HTH_LUXR_1"/>
    <property type="match status" value="1"/>
</dbReference>
<dbReference type="InterPro" id="IPR016032">
    <property type="entry name" value="Sig_transdc_resp-reg_C-effctor"/>
</dbReference>
<keyword evidence="6" id="KW-1185">Reference proteome</keyword>
<dbReference type="PRINTS" id="PR00038">
    <property type="entry name" value="HTHLUXR"/>
</dbReference>
<proteinExistence type="predicted"/>
<dbReference type="Gene3D" id="1.10.10.10">
    <property type="entry name" value="Winged helix-like DNA-binding domain superfamily/Winged helix DNA-binding domain"/>
    <property type="match status" value="1"/>
</dbReference>
<dbReference type="InterPro" id="IPR036388">
    <property type="entry name" value="WH-like_DNA-bd_sf"/>
</dbReference>
<evidence type="ECO:0000256" key="2">
    <source>
        <dbReference type="ARBA" id="ARBA00023125"/>
    </source>
</evidence>
<dbReference type="InterPro" id="IPR035965">
    <property type="entry name" value="PAS-like_dom_sf"/>
</dbReference>
<dbReference type="Proteomes" id="UP001560573">
    <property type="component" value="Unassembled WGS sequence"/>
</dbReference>
<dbReference type="SUPFAM" id="SSF55785">
    <property type="entry name" value="PYP-like sensor domain (PAS domain)"/>
    <property type="match status" value="1"/>
</dbReference>
<reference evidence="5 6" key="1">
    <citation type="submission" date="2023-07" db="EMBL/GenBank/DDBJ databases">
        <authorList>
            <person name="Lian W.-H."/>
        </authorList>
    </citation>
    <scope>NUCLEOTIDE SEQUENCE [LARGE SCALE GENOMIC DNA]</scope>
    <source>
        <strain evidence="5 6">SYSU DXS3180</strain>
    </source>
</reference>
<name>A0ABV3ZGR4_9BACT</name>
<dbReference type="RefSeq" id="WP_369330499.1">
    <property type="nucleotide sequence ID" value="NZ_JAULBC010000005.1"/>
</dbReference>